<dbReference type="GO" id="GO:0046872">
    <property type="term" value="F:metal ion binding"/>
    <property type="evidence" value="ECO:0007669"/>
    <property type="project" value="UniProtKB-KW"/>
</dbReference>
<gene>
    <name evidence="6" type="ORF">ENT66_01550</name>
</gene>
<dbReference type="GO" id="GO:0051539">
    <property type="term" value="F:4 iron, 4 sulfur cluster binding"/>
    <property type="evidence" value="ECO:0007669"/>
    <property type="project" value="UniProtKB-KW"/>
</dbReference>
<evidence type="ECO:0000313" key="6">
    <source>
        <dbReference type="EMBL" id="HGQ85099.1"/>
    </source>
</evidence>
<evidence type="ECO:0000256" key="1">
    <source>
        <dbReference type="ARBA" id="ARBA00022485"/>
    </source>
</evidence>
<dbReference type="InterPro" id="IPR017900">
    <property type="entry name" value="4Fe4S_Fe_S_CS"/>
</dbReference>
<evidence type="ECO:0000256" key="4">
    <source>
        <dbReference type="ARBA" id="ARBA00023014"/>
    </source>
</evidence>
<sequence>MISLRWLSECPNACSQIHICDFALHGVIRVAVNPKACSLCGSCRRTCEKHAIELTEFGPLIKEELCVGCGSCIKICPESALYEEFKGYKVYLGGKLGRHPRLATFLNYFQAEEIPKLFAKF</sequence>
<dbReference type="Gene3D" id="3.30.70.20">
    <property type="match status" value="1"/>
</dbReference>
<evidence type="ECO:0000256" key="3">
    <source>
        <dbReference type="ARBA" id="ARBA00023004"/>
    </source>
</evidence>
<feature type="domain" description="4Fe-4S ferredoxin-type" evidence="5">
    <location>
        <begin position="28"/>
        <end position="56"/>
    </location>
</feature>
<protein>
    <recommendedName>
        <fullName evidence="5">4Fe-4S ferredoxin-type domain-containing protein</fullName>
    </recommendedName>
</protein>
<dbReference type="PROSITE" id="PS00198">
    <property type="entry name" value="4FE4S_FER_1"/>
    <property type="match status" value="1"/>
</dbReference>
<comment type="caution">
    <text evidence="6">The sequence shown here is derived from an EMBL/GenBank/DDBJ whole genome shotgun (WGS) entry which is preliminary data.</text>
</comment>
<dbReference type="PROSITE" id="PS51379">
    <property type="entry name" value="4FE4S_FER_2"/>
    <property type="match status" value="2"/>
</dbReference>
<evidence type="ECO:0000259" key="5">
    <source>
        <dbReference type="PROSITE" id="PS51379"/>
    </source>
</evidence>
<dbReference type="GO" id="GO:0020037">
    <property type="term" value="F:heme binding"/>
    <property type="evidence" value="ECO:0007669"/>
    <property type="project" value="InterPro"/>
</dbReference>
<dbReference type="AlphaFoldDB" id="A0A7C4JQ05"/>
<keyword evidence="1" id="KW-0004">4Fe-4S</keyword>
<dbReference type="Pfam" id="PF01077">
    <property type="entry name" value="NIR_SIR"/>
    <property type="match status" value="1"/>
</dbReference>
<keyword evidence="2" id="KW-0479">Metal-binding</keyword>
<dbReference type="SUPFAM" id="SSF54862">
    <property type="entry name" value="4Fe-4S ferredoxins"/>
    <property type="match status" value="1"/>
</dbReference>
<dbReference type="InterPro" id="IPR045854">
    <property type="entry name" value="NO2/SO3_Rdtase_4Fe4S_sf"/>
</dbReference>
<proteinExistence type="predicted"/>
<feature type="domain" description="4Fe-4S ferredoxin-type" evidence="5">
    <location>
        <begin position="57"/>
        <end position="86"/>
    </location>
</feature>
<accession>A0A7C4JQ05</accession>
<keyword evidence="3" id="KW-0408">Iron</keyword>
<dbReference type="Gene3D" id="3.30.413.10">
    <property type="entry name" value="Sulfite Reductase Hemoprotein, domain 1"/>
    <property type="match status" value="1"/>
</dbReference>
<dbReference type="GO" id="GO:0016491">
    <property type="term" value="F:oxidoreductase activity"/>
    <property type="evidence" value="ECO:0007669"/>
    <property type="project" value="InterPro"/>
</dbReference>
<reference evidence="6" key="1">
    <citation type="journal article" date="2020" name="mSystems">
        <title>Genome- and Community-Level Interaction Insights into Carbon Utilization and Element Cycling Functions of Hydrothermarchaeota in Hydrothermal Sediment.</title>
        <authorList>
            <person name="Zhou Z."/>
            <person name="Liu Y."/>
            <person name="Xu W."/>
            <person name="Pan J."/>
            <person name="Luo Z.H."/>
            <person name="Li M."/>
        </authorList>
    </citation>
    <scope>NUCLEOTIDE SEQUENCE [LARGE SCALE GENOMIC DNA]</scope>
    <source>
        <strain evidence="6">SpSt-6</strain>
    </source>
</reference>
<evidence type="ECO:0000256" key="2">
    <source>
        <dbReference type="ARBA" id="ARBA00022723"/>
    </source>
</evidence>
<dbReference type="InterPro" id="IPR017896">
    <property type="entry name" value="4Fe4S_Fe-S-bd"/>
</dbReference>
<keyword evidence="4" id="KW-0411">Iron-sulfur</keyword>
<name>A0A7C4JQ05_9BACT</name>
<dbReference type="InterPro" id="IPR006067">
    <property type="entry name" value="NO2/SO3_Rdtase_4Fe4S_dom"/>
</dbReference>
<dbReference type="EMBL" id="DSZN01000027">
    <property type="protein sequence ID" value="HGQ85099.1"/>
    <property type="molecule type" value="Genomic_DNA"/>
</dbReference>
<organism evidence="6">
    <name type="scientific">Thermodesulfobacterium geofontis</name>
    <dbReference type="NCBI Taxonomy" id="1295609"/>
    <lineage>
        <taxon>Bacteria</taxon>
        <taxon>Pseudomonadati</taxon>
        <taxon>Thermodesulfobacteriota</taxon>
        <taxon>Thermodesulfobacteria</taxon>
        <taxon>Thermodesulfobacteriales</taxon>
        <taxon>Thermodesulfobacteriaceae</taxon>
        <taxon>Thermodesulfobacterium</taxon>
    </lineage>
</organism>
<dbReference type="Pfam" id="PF00037">
    <property type="entry name" value="Fer4"/>
    <property type="match status" value="1"/>
</dbReference>